<dbReference type="SUPFAM" id="SSF64182">
    <property type="entry name" value="DHH phosphoesterases"/>
    <property type="match status" value="1"/>
</dbReference>
<feature type="domain" description="DHHA1" evidence="2">
    <location>
        <begin position="247"/>
        <end position="313"/>
    </location>
</feature>
<dbReference type="PANTHER" id="PTHR47618">
    <property type="entry name" value="BIFUNCTIONAL OLIGORIBONUCLEASE AND PAP PHOSPHATASE NRNA"/>
    <property type="match status" value="1"/>
</dbReference>
<dbReference type="Proteomes" id="UP000823614">
    <property type="component" value="Unassembled WGS sequence"/>
</dbReference>
<dbReference type="EMBL" id="JADIMP010000053">
    <property type="protein sequence ID" value="MBO8441466.1"/>
    <property type="molecule type" value="Genomic_DNA"/>
</dbReference>
<proteinExistence type="predicted"/>
<feature type="domain" description="DDH" evidence="1">
    <location>
        <begin position="17"/>
        <end position="151"/>
    </location>
</feature>
<dbReference type="InterPro" id="IPR003156">
    <property type="entry name" value="DHHA1_dom"/>
</dbReference>
<reference evidence="3" key="2">
    <citation type="journal article" date="2021" name="PeerJ">
        <title>Extensive microbial diversity within the chicken gut microbiome revealed by metagenomics and culture.</title>
        <authorList>
            <person name="Gilroy R."/>
            <person name="Ravi A."/>
            <person name="Getino M."/>
            <person name="Pursley I."/>
            <person name="Horton D.L."/>
            <person name="Alikhan N.F."/>
            <person name="Baker D."/>
            <person name="Gharbi K."/>
            <person name="Hall N."/>
            <person name="Watson M."/>
            <person name="Adriaenssens E.M."/>
            <person name="Foster-Nyarko E."/>
            <person name="Jarju S."/>
            <person name="Secka A."/>
            <person name="Antonio M."/>
            <person name="Oren A."/>
            <person name="Chaudhuri R.R."/>
            <person name="La Ragione R."/>
            <person name="Hildebrand F."/>
            <person name="Pallen M.J."/>
        </authorList>
    </citation>
    <scope>NUCLEOTIDE SEQUENCE</scope>
    <source>
        <strain evidence="3">C6-149</strain>
    </source>
</reference>
<dbReference type="Pfam" id="PF01368">
    <property type="entry name" value="DHH"/>
    <property type="match status" value="1"/>
</dbReference>
<organism evidence="3 4">
    <name type="scientific">Candidatus Gallilactobacillus intestinavium</name>
    <dbReference type="NCBI Taxonomy" id="2840838"/>
    <lineage>
        <taxon>Bacteria</taxon>
        <taxon>Bacillati</taxon>
        <taxon>Bacillota</taxon>
        <taxon>Bacilli</taxon>
        <taxon>Lactobacillales</taxon>
        <taxon>Lactobacillaceae</taxon>
        <taxon>Lactobacillaceae incertae sedis</taxon>
        <taxon>Candidatus Gallilactobacillus</taxon>
    </lineage>
</organism>
<comment type="caution">
    <text evidence="3">The sequence shown here is derived from an EMBL/GenBank/DDBJ whole genome shotgun (WGS) entry which is preliminary data.</text>
</comment>
<dbReference type="InterPro" id="IPR038763">
    <property type="entry name" value="DHH_sf"/>
</dbReference>
<name>A0A9D9H7Y5_9LACO</name>
<reference evidence="3" key="1">
    <citation type="submission" date="2020-10" db="EMBL/GenBank/DDBJ databases">
        <authorList>
            <person name="Gilroy R."/>
        </authorList>
    </citation>
    <scope>NUCLEOTIDE SEQUENCE</scope>
    <source>
        <strain evidence="3">C6-149</strain>
    </source>
</reference>
<dbReference type="GO" id="GO:0003676">
    <property type="term" value="F:nucleic acid binding"/>
    <property type="evidence" value="ECO:0007669"/>
    <property type="project" value="InterPro"/>
</dbReference>
<evidence type="ECO:0000259" key="1">
    <source>
        <dbReference type="Pfam" id="PF01368"/>
    </source>
</evidence>
<dbReference type="Gene3D" id="3.10.310.30">
    <property type="match status" value="1"/>
</dbReference>
<dbReference type="InterPro" id="IPR051319">
    <property type="entry name" value="Oligoribo/pAp-PDE_c-di-AMP_PDE"/>
</dbReference>
<gene>
    <name evidence="3" type="ORF">IAA89_03350</name>
</gene>
<dbReference type="InterPro" id="IPR001667">
    <property type="entry name" value="DDH_dom"/>
</dbReference>
<evidence type="ECO:0000313" key="3">
    <source>
        <dbReference type="EMBL" id="MBO8441466.1"/>
    </source>
</evidence>
<dbReference type="PANTHER" id="PTHR47618:SF1">
    <property type="entry name" value="BIFUNCTIONAL OLIGORIBONUCLEASE AND PAP PHOSPHATASE NRNA"/>
    <property type="match status" value="1"/>
</dbReference>
<dbReference type="AlphaFoldDB" id="A0A9D9H7Y5"/>
<accession>A0A9D9H7Y5</accession>
<sequence length="321" mass="36721">MNIQEQIYKKINDYDTIIIHRHQRPDPDAIGSQIGLSSILKKNFPNKQIYVVGKKIDGLSWIGDPDKVDENKFQNALIFVLDTANKPRIDDNRWQKGSYIIKIDHHPEDDVFGDLSLVNVKASSTSEILVDFCRKFRLKFTYQAVKSFYAGIVGDTGRFLYSNTTSHTMEDVSFLMSAREDLDFTKINRCECEINLSLARLVSYVYENLVITKYGLGYIILKKDILNKFDLENCGTSSIVPLPGNLKEINSWIIFEENTDGSYRVRLRSKKVFINDIAKKHRGGGHPLASGAKAKNETEINQIISEVNDLLKEEKLYDKKI</sequence>
<protein>
    <submittedName>
        <fullName evidence="3">Bifunctional oligoribonuclease/PAP phosphatase NrnA</fullName>
    </submittedName>
</protein>
<dbReference type="Pfam" id="PF02272">
    <property type="entry name" value="DHHA1"/>
    <property type="match status" value="1"/>
</dbReference>
<evidence type="ECO:0000259" key="2">
    <source>
        <dbReference type="Pfam" id="PF02272"/>
    </source>
</evidence>
<dbReference type="Gene3D" id="3.90.1640.10">
    <property type="entry name" value="inorganic pyrophosphatase (n-terminal core)"/>
    <property type="match status" value="1"/>
</dbReference>
<evidence type="ECO:0000313" key="4">
    <source>
        <dbReference type="Proteomes" id="UP000823614"/>
    </source>
</evidence>